<protein>
    <submittedName>
        <fullName evidence="4">Zinc-binding dehydrogenase</fullName>
    </submittedName>
</protein>
<dbReference type="Pfam" id="PF00107">
    <property type="entry name" value="ADH_zinc_N"/>
    <property type="match status" value="1"/>
</dbReference>
<dbReference type="RefSeq" id="WP_233728246.1">
    <property type="nucleotide sequence ID" value="NZ_JAJVCN010000002.1"/>
</dbReference>
<organism evidence="4 5">
    <name type="scientific">Kibdelosporangium philippinense</name>
    <dbReference type="NCBI Taxonomy" id="211113"/>
    <lineage>
        <taxon>Bacteria</taxon>
        <taxon>Bacillati</taxon>
        <taxon>Actinomycetota</taxon>
        <taxon>Actinomycetes</taxon>
        <taxon>Pseudonocardiales</taxon>
        <taxon>Pseudonocardiaceae</taxon>
        <taxon>Kibdelosporangium</taxon>
    </lineage>
</organism>
<accession>A0ABS8ZH62</accession>
<dbReference type="PANTHER" id="PTHR48106:SF18">
    <property type="entry name" value="QUINONE OXIDOREDUCTASE PIG3"/>
    <property type="match status" value="1"/>
</dbReference>
<dbReference type="SUPFAM" id="SSF51735">
    <property type="entry name" value="NAD(P)-binding Rossmann-fold domains"/>
    <property type="match status" value="1"/>
</dbReference>
<evidence type="ECO:0000313" key="4">
    <source>
        <dbReference type="EMBL" id="MCE7006817.1"/>
    </source>
</evidence>
<reference evidence="4 5" key="1">
    <citation type="submission" date="2021-12" db="EMBL/GenBank/DDBJ databases">
        <title>Genome sequence of Kibdelosporangium philippinense ATCC 49844.</title>
        <authorList>
            <person name="Fedorov E.A."/>
            <person name="Omeragic M."/>
            <person name="Shalygina K.F."/>
            <person name="Maclea K.S."/>
        </authorList>
    </citation>
    <scope>NUCLEOTIDE SEQUENCE [LARGE SCALE GENOMIC DNA]</scope>
    <source>
        <strain evidence="4 5">ATCC 49844</strain>
    </source>
</reference>
<dbReference type="SUPFAM" id="SSF50129">
    <property type="entry name" value="GroES-like"/>
    <property type="match status" value="1"/>
</dbReference>
<proteinExistence type="predicted"/>
<name>A0ABS8ZH62_9PSEU</name>
<comment type="caution">
    <text evidence="4">The sequence shown here is derived from an EMBL/GenBank/DDBJ whole genome shotgun (WGS) entry which is preliminary data.</text>
</comment>
<dbReference type="SMART" id="SM00829">
    <property type="entry name" value="PKS_ER"/>
    <property type="match status" value="1"/>
</dbReference>
<dbReference type="Gene3D" id="3.40.50.720">
    <property type="entry name" value="NAD(P)-binding Rossmann-like Domain"/>
    <property type="match status" value="1"/>
</dbReference>
<dbReference type="InterPro" id="IPR020843">
    <property type="entry name" value="ER"/>
</dbReference>
<keyword evidence="5" id="KW-1185">Reference proteome</keyword>
<evidence type="ECO:0000259" key="3">
    <source>
        <dbReference type="SMART" id="SM00829"/>
    </source>
</evidence>
<dbReference type="InterPro" id="IPR011032">
    <property type="entry name" value="GroES-like_sf"/>
</dbReference>
<keyword evidence="1" id="KW-0521">NADP</keyword>
<dbReference type="Proteomes" id="UP001521150">
    <property type="component" value="Unassembled WGS sequence"/>
</dbReference>
<dbReference type="CDD" id="cd08270">
    <property type="entry name" value="MDR4"/>
    <property type="match status" value="1"/>
</dbReference>
<dbReference type="InterPro" id="IPR013154">
    <property type="entry name" value="ADH-like_N"/>
</dbReference>
<dbReference type="InterPro" id="IPR013149">
    <property type="entry name" value="ADH-like_C"/>
</dbReference>
<gene>
    <name evidence="4" type="ORF">LWC34_28905</name>
</gene>
<feature type="domain" description="Enoyl reductase (ER)" evidence="3">
    <location>
        <begin position="9"/>
        <end position="302"/>
    </location>
</feature>
<evidence type="ECO:0000256" key="1">
    <source>
        <dbReference type="ARBA" id="ARBA00022857"/>
    </source>
</evidence>
<dbReference type="Gene3D" id="3.90.180.10">
    <property type="entry name" value="Medium-chain alcohol dehydrogenases, catalytic domain"/>
    <property type="match status" value="1"/>
</dbReference>
<dbReference type="Pfam" id="PF08240">
    <property type="entry name" value="ADH_N"/>
    <property type="match status" value="1"/>
</dbReference>
<evidence type="ECO:0000256" key="2">
    <source>
        <dbReference type="ARBA" id="ARBA00023002"/>
    </source>
</evidence>
<keyword evidence="2" id="KW-0560">Oxidoreductase</keyword>
<sequence length="305" mass="31312">MKALVNAPGTDEFVRLTDVHEPTAGPHDALIRVHASSLNRGELRLLATRPAGWRPGQDIAGVVEKAAEDGSGPSVGTRVVALADDSGWAELVAVDTDRIAVLDDRVSFGDAATLPIAGTTALRTLRLGGSLLGKRVLVTGAAGGVGRYQVQLAALQGARVTAVASDKHEKVLLKLGAAEVVSSPAAAEGTFDLITESVGGESLSEAIGRVAPHGLIVVFGLSSGKATPFAFRDFAPGHENARIQIFMSYASGPDFGADLKVLSDLVADGSLTAQVGLEVPWTELATAAQSLSARGVDGKAVLQIV</sequence>
<dbReference type="PANTHER" id="PTHR48106">
    <property type="entry name" value="QUINONE OXIDOREDUCTASE PIG3-RELATED"/>
    <property type="match status" value="1"/>
</dbReference>
<evidence type="ECO:0000313" key="5">
    <source>
        <dbReference type="Proteomes" id="UP001521150"/>
    </source>
</evidence>
<dbReference type="InterPro" id="IPR036291">
    <property type="entry name" value="NAD(P)-bd_dom_sf"/>
</dbReference>
<dbReference type="EMBL" id="JAJVCN010000002">
    <property type="protein sequence ID" value="MCE7006817.1"/>
    <property type="molecule type" value="Genomic_DNA"/>
</dbReference>